<dbReference type="GO" id="GO:0005829">
    <property type="term" value="C:cytosol"/>
    <property type="evidence" value="ECO:0007669"/>
    <property type="project" value="TreeGrafter"/>
</dbReference>
<dbReference type="Pfam" id="PF02033">
    <property type="entry name" value="RBFA"/>
    <property type="match status" value="1"/>
</dbReference>
<reference evidence="1" key="1">
    <citation type="submission" date="2018-05" db="EMBL/GenBank/DDBJ databases">
        <authorList>
            <person name="Lanie J.A."/>
            <person name="Ng W.-L."/>
            <person name="Kazmierczak K.M."/>
            <person name="Andrzejewski T.M."/>
            <person name="Davidsen T.M."/>
            <person name="Wayne K.J."/>
            <person name="Tettelin H."/>
            <person name="Glass J.I."/>
            <person name="Rusch D."/>
            <person name="Podicherti R."/>
            <person name="Tsui H.-C.T."/>
            <person name="Winkler M.E."/>
        </authorList>
    </citation>
    <scope>NUCLEOTIDE SEQUENCE</scope>
</reference>
<gene>
    <name evidence="1" type="ORF">METZ01_LOCUS76831</name>
</gene>
<dbReference type="Gene3D" id="3.30.300.20">
    <property type="match status" value="1"/>
</dbReference>
<dbReference type="PANTHER" id="PTHR33515">
    <property type="entry name" value="RIBOSOME-BINDING FACTOR A, CHLOROPLASTIC-RELATED"/>
    <property type="match status" value="1"/>
</dbReference>
<evidence type="ECO:0000313" key="1">
    <source>
        <dbReference type="EMBL" id="SVA23977.1"/>
    </source>
</evidence>
<dbReference type="InterPro" id="IPR015946">
    <property type="entry name" value="KH_dom-like_a/b"/>
</dbReference>
<dbReference type="GO" id="GO:0006364">
    <property type="term" value="P:rRNA processing"/>
    <property type="evidence" value="ECO:0007669"/>
    <property type="project" value="InterPro"/>
</dbReference>
<proteinExistence type="inferred from homology"/>
<dbReference type="GO" id="GO:0043024">
    <property type="term" value="F:ribosomal small subunit binding"/>
    <property type="evidence" value="ECO:0007669"/>
    <property type="project" value="TreeGrafter"/>
</dbReference>
<dbReference type="InterPro" id="IPR023799">
    <property type="entry name" value="RbfA_dom_sf"/>
</dbReference>
<name>A0A381U9B3_9ZZZZ</name>
<dbReference type="InterPro" id="IPR000238">
    <property type="entry name" value="RbfA"/>
</dbReference>
<dbReference type="EMBL" id="UINC01005855">
    <property type="protein sequence ID" value="SVA23977.1"/>
    <property type="molecule type" value="Genomic_DNA"/>
</dbReference>
<accession>A0A381U9B3</accession>
<dbReference type="NCBIfam" id="TIGR00082">
    <property type="entry name" value="rbfA"/>
    <property type="match status" value="1"/>
</dbReference>
<dbReference type="PANTHER" id="PTHR33515:SF1">
    <property type="entry name" value="RIBOSOME-BINDING FACTOR A, CHLOROPLASTIC-RELATED"/>
    <property type="match status" value="1"/>
</dbReference>
<dbReference type="AlphaFoldDB" id="A0A381U9B3"/>
<dbReference type="HAMAP" id="MF_00003">
    <property type="entry name" value="RbfA"/>
    <property type="match status" value="1"/>
</dbReference>
<organism evidence="1">
    <name type="scientific">marine metagenome</name>
    <dbReference type="NCBI Taxonomy" id="408172"/>
    <lineage>
        <taxon>unclassified sequences</taxon>
        <taxon>metagenomes</taxon>
        <taxon>ecological metagenomes</taxon>
    </lineage>
</organism>
<protein>
    <recommendedName>
        <fullName evidence="2">Ribosome-binding factor A</fullName>
    </recommendedName>
</protein>
<dbReference type="InterPro" id="IPR020053">
    <property type="entry name" value="Ribosome-bd_factorA_CS"/>
</dbReference>
<dbReference type="PROSITE" id="PS01319">
    <property type="entry name" value="RBFA"/>
    <property type="match status" value="1"/>
</dbReference>
<dbReference type="SUPFAM" id="SSF89919">
    <property type="entry name" value="Ribosome-binding factor A, RbfA"/>
    <property type="match status" value="1"/>
</dbReference>
<evidence type="ECO:0008006" key="2">
    <source>
        <dbReference type="Google" id="ProtNLM"/>
    </source>
</evidence>
<sequence>MARSRQRSSGTPRGFDRTDRLNELLTRLLAEELERIDDVRLDLVTVMGVDTDRDLSQAKVYVTGGAADDEVIEALGEHRSRLQRAIADRARLRRTPPLVFRVDEAARSAERIEDILRGLQDEDG</sequence>